<feature type="region of interest" description="Disordered" evidence="1">
    <location>
        <begin position="51"/>
        <end position="79"/>
    </location>
</feature>
<evidence type="ECO:0000313" key="3">
    <source>
        <dbReference type="Proteomes" id="UP000517753"/>
    </source>
</evidence>
<organism evidence="2 3">
    <name type="scientific">Sphingomonas melonis</name>
    <dbReference type="NCBI Taxonomy" id="152682"/>
    <lineage>
        <taxon>Bacteria</taxon>
        <taxon>Pseudomonadati</taxon>
        <taxon>Pseudomonadota</taxon>
        <taxon>Alphaproteobacteria</taxon>
        <taxon>Sphingomonadales</taxon>
        <taxon>Sphingomonadaceae</taxon>
        <taxon>Sphingomonas</taxon>
    </lineage>
</organism>
<feature type="compositionally biased region" description="Basic and acidic residues" evidence="1">
    <location>
        <begin position="54"/>
        <end position="67"/>
    </location>
</feature>
<dbReference type="RefSeq" id="WP_179509714.1">
    <property type="nucleotide sequence ID" value="NZ_JACCBY010000004.1"/>
</dbReference>
<proteinExistence type="predicted"/>
<name>A0A7Y9FPY4_9SPHN</name>
<dbReference type="EMBL" id="JACCBY010000004">
    <property type="protein sequence ID" value="NYD91315.1"/>
    <property type="molecule type" value="Genomic_DNA"/>
</dbReference>
<comment type="caution">
    <text evidence="2">The sequence shown here is derived from an EMBL/GenBank/DDBJ whole genome shotgun (WGS) entry which is preliminary data.</text>
</comment>
<dbReference type="AlphaFoldDB" id="A0A7Y9FPY4"/>
<accession>A0A7Y9FPY4</accession>
<evidence type="ECO:0000256" key="1">
    <source>
        <dbReference type="SAM" id="MobiDB-lite"/>
    </source>
</evidence>
<keyword evidence="3" id="KW-1185">Reference proteome</keyword>
<gene>
    <name evidence="2" type="ORF">HD841_003122</name>
</gene>
<sequence>MADFDDALDPALGAACNRLAAWVEPLPEGVVIDPASGLTERDLAMILRHLHATRRGDPVPPRDDPARRRPSVPITAKGG</sequence>
<evidence type="ECO:0000313" key="2">
    <source>
        <dbReference type="EMBL" id="NYD91315.1"/>
    </source>
</evidence>
<reference evidence="2 3" key="1">
    <citation type="submission" date="2020-08" db="EMBL/GenBank/DDBJ databases">
        <title>The Agave Microbiome: Exploring the role of microbial communities in plant adaptations to desert environments.</title>
        <authorList>
            <person name="Partida-Martinez L.P."/>
        </authorList>
    </citation>
    <scope>NUCLEOTIDE SEQUENCE [LARGE SCALE GENOMIC DNA]</scope>
    <source>
        <strain evidence="2 3">AS2.3</strain>
    </source>
</reference>
<protein>
    <submittedName>
        <fullName evidence="2">Uncharacterized protein</fullName>
    </submittedName>
</protein>
<dbReference type="Proteomes" id="UP000517753">
    <property type="component" value="Unassembled WGS sequence"/>
</dbReference>